<accession>A0AA39YC85</accession>
<evidence type="ECO:0000313" key="3">
    <source>
        <dbReference type="Proteomes" id="UP001174936"/>
    </source>
</evidence>
<evidence type="ECO:0000313" key="2">
    <source>
        <dbReference type="EMBL" id="KAK0649982.1"/>
    </source>
</evidence>
<protein>
    <submittedName>
        <fullName evidence="2">Uncharacterized protein</fullName>
    </submittedName>
</protein>
<feature type="region of interest" description="Disordered" evidence="1">
    <location>
        <begin position="150"/>
        <end position="193"/>
    </location>
</feature>
<feature type="region of interest" description="Disordered" evidence="1">
    <location>
        <begin position="46"/>
        <end position="67"/>
    </location>
</feature>
<dbReference type="EMBL" id="JAULSV010000003">
    <property type="protein sequence ID" value="KAK0649982.1"/>
    <property type="molecule type" value="Genomic_DNA"/>
</dbReference>
<organism evidence="2 3">
    <name type="scientific">Cercophora newfieldiana</name>
    <dbReference type="NCBI Taxonomy" id="92897"/>
    <lineage>
        <taxon>Eukaryota</taxon>
        <taxon>Fungi</taxon>
        <taxon>Dikarya</taxon>
        <taxon>Ascomycota</taxon>
        <taxon>Pezizomycotina</taxon>
        <taxon>Sordariomycetes</taxon>
        <taxon>Sordariomycetidae</taxon>
        <taxon>Sordariales</taxon>
        <taxon>Lasiosphaeriaceae</taxon>
        <taxon>Cercophora</taxon>
    </lineage>
</organism>
<dbReference type="Proteomes" id="UP001174936">
    <property type="component" value="Unassembled WGS sequence"/>
</dbReference>
<comment type="caution">
    <text evidence="2">The sequence shown here is derived from an EMBL/GenBank/DDBJ whole genome shotgun (WGS) entry which is preliminary data.</text>
</comment>
<evidence type="ECO:0000256" key="1">
    <source>
        <dbReference type="SAM" id="MobiDB-lite"/>
    </source>
</evidence>
<gene>
    <name evidence="2" type="ORF">B0T16DRAFT_138874</name>
</gene>
<feature type="compositionally biased region" description="Low complexity" evidence="1">
    <location>
        <begin position="173"/>
        <end position="193"/>
    </location>
</feature>
<reference evidence="2" key="1">
    <citation type="submission" date="2023-06" db="EMBL/GenBank/DDBJ databases">
        <title>Genome-scale phylogeny and comparative genomics of the fungal order Sordariales.</title>
        <authorList>
            <consortium name="Lawrence Berkeley National Laboratory"/>
            <person name="Hensen N."/>
            <person name="Bonometti L."/>
            <person name="Westerberg I."/>
            <person name="Brannstrom I.O."/>
            <person name="Guillou S."/>
            <person name="Cros-Aarteil S."/>
            <person name="Calhoun S."/>
            <person name="Haridas S."/>
            <person name="Kuo A."/>
            <person name="Mondo S."/>
            <person name="Pangilinan J."/>
            <person name="Riley R."/>
            <person name="Labutti K."/>
            <person name="Andreopoulos B."/>
            <person name="Lipzen A."/>
            <person name="Chen C."/>
            <person name="Yanf M."/>
            <person name="Daum C."/>
            <person name="Ng V."/>
            <person name="Clum A."/>
            <person name="Steindorff A."/>
            <person name="Ohm R."/>
            <person name="Martin F."/>
            <person name="Silar P."/>
            <person name="Natvig D."/>
            <person name="Lalanne C."/>
            <person name="Gautier V."/>
            <person name="Ament-Velasquez S.L."/>
            <person name="Kruys A."/>
            <person name="Hutchinson M.I."/>
            <person name="Powell A.J."/>
            <person name="Barry K."/>
            <person name="Miller A.N."/>
            <person name="Grigoriev I.V."/>
            <person name="Debuchy R."/>
            <person name="Gladieux P."/>
            <person name="Thoren M.H."/>
            <person name="Johannesson H."/>
        </authorList>
    </citation>
    <scope>NUCLEOTIDE SEQUENCE</scope>
    <source>
        <strain evidence="2">SMH2532-1</strain>
    </source>
</reference>
<proteinExistence type="predicted"/>
<name>A0AA39YC85_9PEZI</name>
<sequence>MDRAVAGWQSVLTGTSWCGLCQWWSELGGESGAAVEAVQRVAPAEKRRRIASPAHRANHGPAQLEGTTARCSRSLRVAGSTDVCPFLMAIARPEQQSPPAHTNTRPRRVWFRGPARVQNGQDQLGSGQLSTWIAAKKLHTRRTAPVFVSAPVQPPGWKARRRGEGTSSEDGSPLELLTTTSPTRQQPTSQPLAGHGAWAIGHGAAPDMGLATWDMGDGRQTWNCYPLSGSSAQLTTGPHKSWRSSCIPSLPSLLSTSPDSQTLVLS</sequence>
<keyword evidence="3" id="KW-1185">Reference proteome</keyword>
<dbReference type="AlphaFoldDB" id="A0AA39YC85"/>